<comment type="caution">
    <text evidence="18">The sequence shown here is derived from an EMBL/GenBank/DDBJ whole genome shotgun (WGS) entry which is preliminary data.</text>
</comment>
<dbReference type="HAMAP" id="MF_00046">
    <property type="entry name" value="MurC"/>
    <property type="match status" value="1"/>
</dbReference>
<dbReference type="Pfam" id="PF08245">
    <property type="entry name" value="Mur_ligase_M"/>
    <property type="match status" value="1"/>
</dbReference>
<keyword evidence="4 14" id="KW-0963">Cytoplasm</keyword>
<evidence type="ECO:0000313" key="18">
    <source>
        <dbReference type="EMBL" id="MCB7388813.1"/>
    </source>
</evidence>
<dbReference type="Gene3D" id="3.40.1190.10">
    <property type="entry name" value="Mur-like, catalytic domain"/>
    <property type="match status" value="1"/>
</dbReference>
<organism evidence="18 19">
    <name type="scientific">Bariatricus massiliensis</name>
    <dbReference type="NCBI Taxonomy" id="1745713"/>
    <lineage>
        <taxon>Bacteria</taxon>
        <taxon>Bacillati</taxon>
        <taxon>Bacillota</taxon>
        <taxon>Clostridia</taxon>
        <taxon>Lachnospirales</taxon>
        <taxon>Lachnospiraceae</taxon>
        <taxon>Bariatricus</taxon>
    </lineage>
</organism>
<accession>A0ABS8DK58</accession>
<name>A0ABS8DK58_9FIRM</name>
<protein>
    <recommendedName>
        <fullName evidence="3 14">UDP-N-acetylmuramate--L-alanine ligase</fullName>
        <ecNumber evidence="3 14">6.3.2.8</ecNumber>
    </recommendedName>
    <alternativeName>
        <fullName evidence="14">UDP-N-acetylmuramoyl-L-alanine synthetase</fullName>
    </alternativeName>
</protein>
<keyword evidence="10 14" id="KW-0573">Peptidoglycan synthesis</keyword>
<keyword evidence="11 14" id="KW-0131">Cell cycle</keyword>
<dbReference type="GO" id="GO:0008763">
    <property type="term" value="F:UDP-N-acetylmuramate-L-alanine ligase activity"/>
    <property type="evidence" value="ECO:0007669"/>
    <property type="project" value="UniProtKB-EC"/>
</dbReference>
<dbReference type="PANTHER" id="PTHR43445:SF3">
    <property type="entry name" value="UDP-N-ACETYLMURAMATE--L-ALANINE LIGASE"/>
    <property type="match status" value="1"/>
</dbReference>
<dbReference type="InterPro" id="IPR013221">
    <property type="entry name" value="Mur_ligase_cen"/>
</dbReference>
<dbReference type="EMBL" id="JAJCIS010000015">
    <property type="protein sequence ID" value="MCB7388813.1"/>
    <property type="molecule type" value="Genomic_DNA"/>
</dbReference>
<keyword evidence="6 14" id="KW-0132">Cell division</keyword>
<dbReference type="NCBIfam" id="TIGR01082">
    <property type="entry name" value="murC"/>
    <property type="match status" value="1"/>
</dbReference>
<dbReference type="InterPro" id="IPR000713">
    <property type="entry name" value="Mur_ligase_N"/>
</dbReference>
<dbReference type="Pfam" id="PF01225">
    <property type="entry name" value="Mur_ligase"/>
    <property type="match status" value="1"/>
</dbReference>
<evidence type="ECO:0000256" key="5">
    <source>
        <dbReference type="ARBA" id="ARBA00022598"/>
    </source>
</evidence>
<evidence type="ECO:0000256" key="2">
    <source>
        <dbReference type="ARBA" id="ARBA00004752"/>
    </source>
</evidence>
<feature type="domain" description="Mur ligase N-terminal catalytic" evidence="15">
    <location>
        <begin position="11"/>
        <end position="110"/>
    </location>
</feature>
<evidence type="ECO:0000256" key="10">
    <source>
        <dbReference type="ARBA" id="ARBA00022984"/>
    </source>
</evidence>
<dbReference type="InterPro" id="IPR050061">
    <property type="entry name" value="MurCDEF_pg_biosynth"/>
</dbReference>
<dbReference type="Gene3D" id="3.40.50.720">
    <property type="entry name" value="NAD(P)-binding Rossmann-like Domain"/>
    <property type="match status" value="1"/>
</dbReference>
<keyword evidence="19" id="KW-1185">Reference proteome</keyword>
<evidence type="ECO:0000256" key="12">
    <source>
        <dbReference type="ARBA" id="ARBA00023316"/>
    </source>
</evidence>
<evidence type="ECO:0000256" key="7">
    <source>
        <dbReference type="ARBA" id="ARBA00022741"/>
    </source>
</evidence>
<evidence type="ECO:0000256" key="4">
    <source>
        <dbReference type="ARBA" id="ARBA00022490"/>
    </source>
</evidence>
<evidence type="ECO:0000256" key="9">
    <source>
        <dbReference type="ARBA" id="ARBA00022960"/>
    </source>
</evidence>
<sequence length="458" mass="50007">MYKINFKKPCHVHFIGIGGISMSGLAEILLEEHFTVSGSDSKESPLTDHLTANGASIFYGQKSSNIIEGIDVVVYTAAIHDDNEELAEAKRRNLPLLSRAELLGQLMTNYETPIAVSGTHGKTTTTSMLSHIFLAGELDPTISVGGILKAIGGNIRVGNSGLFVTEACEYTNSFLHFFPKIGIILNIDADHLDFFKDLDDIRDSFHKFAQLLPTDGTLIVNGDIDKLDMITSGLTCNIITYGKETSMDYCATGISYDEKGNASFDVIKSGHTLGRITLTVGGEHNVWNALSAVATACLLDIPFAVIQKGLSAFHGTDRRFEYKGELNGITIIDDYAHHPTEIEATLTSAKHYPHREIWCVFQPHTYTRTKALFQEFAAALSHADHVILADIYAARETDTLGITSEQLAEAVKSEGGDAVYLSSFKNIEQYLLQHCQNGDLLITMGAGDVVNIGEELLK</sequence>
<dbReference type="PANTHER" id="PTHR43445">
    <property type="entry name" value="UDP-N-ACETYLMURAMATE--L-ALANINE LIGASE-RELATED"/>
    <property type="match status" value="1"/>
</dbReference>
<feature type="domain" description="Mur ligase central" evidence="17">
    <location>
        <begin position="116"/>
        <end position="296"/>
    </location>
</feature>
<evidence type="ECO:0000259" key="15">
    <source>
        <dbReference type="Pfam" id="PF01225"/>
    </source>
</evidence>
<dbReference type="RefSeq" id="WP_066738221.1">
    <property type="nucleotide sequence ID" value="NZ_JAJCIQ010000015.1"/>
</dbReference>
<comment type="subcellular location">
    <subcellularLocation>
        <location evidence="1 14">Cytoplasm</location>
    </subcellularLocation>
</comment>
<comment type="pathway">
    <text evidence="2 14">Cell wall biogenesis; peptidoglycan biosynthesis.</text>
</comment>
<evidence type="ECO:0000256" key="1">
    <source>
        <dbReference type="ARBA" id="ARBA00004496"/>
    </source>
</evidence>
<reference evidence="18 19" key="1">
    <citation type="submission" date="2021-10" db="EMBL/GenBank/DDBJ databases">
        <title>Collection of gut derived symbiotic bacterial strains cultured from healthy donors.</title>
        <authorList>
            <person name="Lin H."/>
            <person name="Littmann E."/>
            <person name="Kohout C."/>
            <person name="Pamer E.G."/>
        </authorList>
    </citation>
    <scope>NUCLEOTIDE SEQUENCE [LARGE SCALE GENOMIC DNA]</scope>
    <source>
        <strain evidence="18 19">DFI.1.165</strain>
    </source>
</reference>
<evidence type="ECO:0000313" key="19">
    <source>
        <dbReference type="Proteomes" id="UP001299546"/>
    </source>
</evidence>
<evidence type="ECO:0000259" key="16">
    <source>
        <dbReference type="Pfam" id="PF02875"/>
    </source>
</evidence>
<dbReference type="InterPro" id="IPR036615">
    <property type="entry name" value="Mur_ligase_C_dom_sf"/>
</dbReference>
<dbReference type="InterPro" id="IPR005758">
    <property type="entry name" value="UDP-N-AcMur_Ala_ligase_MurC"/>
</dbReference>
<evidence type="ECO:0000256" key="8">
    <source>
        <dbReference type="ARBA" id="ARBA00022840"/>
    </source>
</evidence>
<dbReference type="Proteomes" id="UP001299546">
    <property type="component" value="Unassembled WGS sequence"/>
</dbReference>
<dbReference type="InterPro" id="IPR036565">
    <property type="entry name" value="Mur-like_cat_sf"/>
</dbReference>
<dbReference type="EC" id="6.3.2.8" evidence="3 14"/>
<dbReference type="SUPFAM" id="SSF53623">
    <property type="entry name" value="MurD-like peptide ligases, catalytic domain"/>
    <property type="match status" value="1"/>
</dbReference>
<keyword evidence="12 14" id="KW-0961">Cell wall biogenesis/degradation</keyword>
<keyword evidence="5 14" id="KW-0436">Ligase</keyword>
<evidence type="ECO:0000256" key="14">
    <source>
        <dbReference type="HAMAP-Rule" id="MF_00046"/>
    </source>
</evidence>
<comment type="catalytic activity">
    <reaction evidence="13 14">
        <text>UDP-N-acetyl-alpha-D-muramate + L-alanine + ATP = UDP-N-acetyl-alpha-D-muramoyl-L-alanine + ADP + phosphate + H(+)</text>
        <dbReference type="Rhea" id="RHEA:23372"/>
        <dbReference type="ChEBI" id="CHEBI:15378"/>
        <dbReference type="ChEBI" id="CHEBI:30616"/>
        <dbReference type="ChEBI" id="CHEBI:43474"/>
        <dbReference type="ChEBI" id="CHEBI:57972"/>
        <dbReference type="ChEBI" id="CHEBI:70757"/>
        <dbReference type="ChEBI" id="CHEBI:83898"/>
        <dbReference type="ChEBI" id="CHEBI:456216"/>
        <dbReference type="EC" id="6.3.2.8"/>
    </reaction>
</comment>
<keyword evidence="7 14" id="KW-0547">Nucleotide-binding</keyword>
<evidence type="ECO:0000256" key="6">
    <source>
        <dbReference type="ARBA" id="ARBA00022618"/>
    </source>
</evidence>
<comment type="similarity">
    <text evidence="14">Belongs to the MurCDEF family.</text>
</comment>
<evidence type="ECO:0000256" key="13">
    <source>
        <dbReference type="ARBA" id="ARBA00047833"/>
    </source>
</evidence>
<comment type="function">
    <text evidence="14">Cell wall formation.</text>
</comment>
<dbReference type="SUPFAM" id="SSF51984">
    <property type="entry name" value="MurCD N-terminal domain"/>
    <property type="match status" value="1"/>
</dbReference>
<dbReference type="SUPFAM" id="SSF53244">
    <property type="entry name" value="MurD-like peptide ligases, peptide-binding domain"/>
    <property type="match status" value="1"/>
</dbReference>
<proteinExistence type="inferred from homology"/>
<dbReference type="Pfam" id="PF02875">
    <property type="entry name" value="Mur_ligase_C"/>
    <property type="match status" value="1"/>
</dbReference>
<evidence type="ECO:0000256" key="11">
    <source>
        <dbReference type="ARBA" id="ARBA00023306"/>
    </source>
</evidence>
<keyword evidence="8 14" id="KW-0067">ATP-binding</keyword>
<gene>
    <name evidence="14 18" type="primary">murC</name>
    <name evidence="18" type="ORF">LIZ65_16115</name>
</gene>
<evidence type="ECO:0000259" key="17">
    <source>
        <dbReference type="Pfam" id="PF08245"/>
    </source>
</evidence>
<dbReference type="InterPro" id="IPR004101">
    <property type="entry name" value="Mur_ligase_C"/>
</dbReference>
<evidence type="ECO:0000256" key="3">
    <source>
        <dbReference type="ARBA" id="ARBA00012211"/>
    </source>
</evidence>
<keyword evidence="9 14" id="KW-0133">Cell shape</keyword>
<dbReference type="Gene3D" id="3.90.190.20">
    <property type="entry name" value="Mur ligase, C-terminal domain"/>
    <property type="match status" value="1"/>
</dbReference>
<feature type="binding site" evidence="14">
    <location>
        <begin position="118"/>
        <end position="124"/>
    </location>
    <ligand>
        <name>ATP</name>
        <dbReference type="ChEBI" id="CHEBI:30616"/>
    </ligand>
</feature>
<feature type="domain" description="Mur ligase C-terminal" evidence="16">
    <location>
        <begin position="318"/>
        <end position="447"/>
    </location>
</feature>